<dbReference type="InterPro" id="IPR002695">
    <property type="entry name" value="PurH-like"/>
</dbReference>
<dbReference type="InterPro" id="IPR016193">
    <property type="entry name" value="Cytidine_deaminase-like"/>
</dbReference>
<dbReference type="Gene3D" id="3.40.140.20">
    <property type="match status" value="2"/>
</dbReference>
<dbReference type="SMART" id="SM00798">
    <property type="entry name" value="AICARFT_IMPCHas"/>
    <property type="match status" value="1"/>
</dbReference>
<name>A0A914KH05_MELIC</name>
<sequence length="569" mass="62334">MSRISSMARLRVAAALEDERKRDLELQQNGGPSTSSINKNCSSSYGHGSPVGTRGRLPSVAKFLSARRRSKSHSRLLDSSFFLRIVAAFEKNSSCGRHCHHSHLDDGLCGRFMRRKLLGQHANNSLGRQNDPYDSYRLNGNSNAVIEDGNEADLYSLQMDMPIKVLNGSPGYINILDGLNAWQLVSELAEATGQPAAASFKHVSPAGAAIGVPLNDTEAQSLMVADLSIDPRRPSLASALARARGADRMSSFGDFIALSQKCDEITARLISREISDGVIAPDYDDQALSMLAKKKNGNYIILRIDPKNLPAEDEVRTIFGLKLKQKRNAAALSTDSFTDVAVGDGGEITAETVDDLLVACVAVKYTQSDAVCFAYRGQVIGMGAGQQSRLNCTRLAGEKAANWWLRQHPRILSLPWRANVRRAEKANIIDAIVAGIRVDDTSSMSLLQPNSIAKNAATEATERQWNNYFATSVKALSQKERKEWLDQFKGVCIASESHFPGRECIDLAKQFGAKFVVTPSGGANDDEVCEACEHNDMVLVHTTQRSTLRNSLLFQRNIWPSRITPILKL</sequence>
<dbReference type="GO" id="GO:0003937">
    <property type="term" value="F:IMP cyclohydrolase activity"/>
    <property type="evidence" value="ECO:0007669"/>
    <property type="project" value="InterPro"/>
</dbReference>
<dbReference type="InterPro" id="IPR024050">
    <property type="entry name" value="AICAR_Tfase_insert_dom_sf"/>
</dbReference>
<dbReference type="PANTHER" id="PTHR11692">
    <property type="entry name" value="BIFUNCTIONAL PURINE BIOSYNTHESIS PROTEIN PURH"/>
    <property type="match status" value="1"/>
</dbReference>
<dbReference type="FunFam" id="3.40.140.20:FF:000003">
    <property type="entry name" value="Bifunctional purine biosynthesis protein"/>
    <property type="match status" value="1"/>
</dbReference>
<keyword evidence="2" id="KW-1185">Reference proteome</keyword>
<organism evidence="2 3">
    <name type="scientific">Meloidogyne incognita</name>
    <name type="common">Southern root-knot nematode worm</name>
    <name type="synonym">Oxyuris incognita</name>
    <dbReference type="NCBI Taxonomy" id="6306"/>
    <lineage>
        <taxon>Eukaryota</taxon>
        <taxon>Metazoa</taxon>
        <taxon>Ecdysozoa</taxon>
        <taxon>Nematoda</taxon>
        <taxon>Chromadorea</taxon>
        <taxon>Rhabditida</taxon>
        <taxon>Tylenchina</taxon>
        <taxon>Tylenchomorpha</taxon>
        <taxon>Tylenchoidea</taxon>
        <taxon>Meloidogynidae</taxon>
        <taxon>Meloidogyninae</taxon>
        <taxon>Meloidogyne</taxon>
        <taxon>Meloidogyne incognita group</taxon>
    </lineage>
</organism>
<dbReference type="InterPro" id="IPR024051">
    <property type="entry name" value="AICAR_Tfase_dup_dom_sf"/>
</dbReference>
<feature type="region of interest" description="Disordered" evidence="1">
    <location>
        <begin position="23"/>
        <end position="53"/>
    </location>
</feature>
<dbReference type="Pfam" id="PF01808">
    <property type="entry name" value="AICARFT_IMPCHas"/>
    <property type="match status" value="1"/>
</dbReference>
<dbReference type="Proteomes" id="UP000887563">
    <property type="component" value="Unplaced"/>
</dbReference>
<dbReference type="GO" id="GO:0005829">
    <property type="term" value="C:cytosol"/>
    <property type="evidence" value="ECO:0007669"/>
    <property type="project" value="TreeGrafter"/>
</dbReference>
<evidence type="ECO:0000313" key="2">
    <source>
        <dbReference type="Proteomes" id="UP000887563"/>
    </source>
</evidence>
<dbReference type="Gene3D" id="1.10.287.440">
    <property type="match status" value="1"/>
</dbReference>
<feature type="compositionally biased region" description="Low complexity" evidence="1">
    <location>
        <begin position="33"/>
        <end position="44"/>
    </location>
</feature>
<dbReference type="WBParaSite" id="Minc3s00009g00631">
    <property type="protein sequence ID" value="Minc3s00009g00631"/>
    <property type="gene ID" value="Minc3s00009g00631"/>
</dbReference>
<dbReference type="GO" id="GO:0004643">
    <property type="term" value="F:phosphoribosylaminoimidazolecarboxamide formyltransferase activity"/>
    <property type="evidence" value="ECO:0007669"/>
    <property type="project" value="InterPro"/>
</dbReference>
<protein>
    <submittedName>
        <fullName evidence="3">Phosphoribosylaminoimidazolecarboxamide formyltransferase</fullName>
    </submittedName>
</protein>
<dbReference type="SUPFAM" id="SSF53927">
    <property type="entry name" value="Cytidine deaminase-like"/>
    <property type="match status" value="1"/>
</dbReference>
<proteinExistence type="predicted"/>
<evidence type="ECO:0000313" key="3">
    <source>
        <dbReference type="WBParaSite" id="Minc3s00009g00631"/>
    </source>
</evidence>
<dbReference type="AlphaFoldDB" id="A0A914KH05"/>
<dbReference type="NCBIfam" id="NF005492">
    <property type="entry name" value="PRK07106.1"/>
    <property type="match status" value="1"/>
</dbReference>
<accession>A0A914KH05</accession>
<dbReference type="PANTHER" id="PTHR11692:SF0">
    <property type="entry name" value="BIFUNCTIONAL PURINE BIOSYNTHESIS PROTEIN ATIC"/>
    <property type="match status" value="1"/>
</dbReference>
<reference evidence="3" key="1">
    <citation type="submission" date="2022-11" db="UniProtKB">
        <authorList>
            <consortium name="WormBaseParasite"/>
        </authorList>
    </citation>
    <scope>IDENTIFICATION</scope>
</reference>
<evidence type="ECO:0000256" key="1">
    <source>
        <dbReference type="SAM" id="MobiDB-lite"/>
    </source>
</evidence>
<dbReference type="GO" id="GO:0006189">
    <property type="term" value="P:'de novo' IMP biosynthetic process"/>
    <property type="evidence" value="ECO:0007669"/>
    <property type="project" value="TreeGrafter"/>
</dbReference>